<feature type="compositionally biased region" description="Acidic residues" evidence="9">
    <location>
        <begin position="1131"/>
        <end position="1143"/>
    </location>
</feature>
<dbReference type="Pfam" id="PF00200">
    <property type="entry name" value="Disintegrin"/>
    <property type="match status" value="1"/>
</dbReference>
<proteinExistence type="predicted"/>
<evidence type="ECO:0000256" key="7">
    <source>
        <dbReference type="PROSITE-ProRule" id="PRU00076"/>
    </source>
</evidence>
<dbReference type="RefSeq" id="XP_012944145.1">
    <property type="nucleotide sequence ID" value="XM_013088691.2"/>
</dbReference>
<comment type="subcellular location">
    <subcellularLocation>
        <location evidence="1">Membrane</location>
        <topology evidence="1">Single-pass membrane protein</topology>
    </subcellularLocation>
</comment>
<reference evidence="15" key="1">
    <citation type="submission" date="2025-08" db="UniProtKB">
        <authorList>
            <consortium name="RefSeq"/>
        </authorList>
    </citation>
    <scope>IDENTIFICATION</scope>
</reference>
<feature type="region of interest" description="Disordered" evidence="9">
    <location>
        <begin position="697"/>
        <end position="813"/>
    </location>
</feature>
<feature type="region of interest" description="Disordered" evidence="9">
    <location>
        <begin position="1050"/>
        <end position="1156"/>
    </location>
</feature>
<evidence type="ECO:0000313" key="15">
    <source>
        <dbReference type="RefSeq" id="XP_012944145.1"/>
    </source>
</evidence>
<feature type="disulfide bond" evidence="8">
    <location>
        <begin position="367"/>
        <end position="391"/>
    </location>
</feature>
<feature type="compositionally biased region" description="Polar residues" evidence="9">
    <location>
        <begin position="988"/>
        <end position="1011"/>
    </location>
</feature>
<evidence type="ECO:0000256" key="4">
    <source>
        <dbReference type="ARBA" id="ARBA00023136"/>
    </source>
</evidence>
<dbReference type="SMART" id="SM00050">
    <property type="entry name" value="DISIN"/>
    <property type="match status" value="1"/>
</dbReference>
<evidence type="ECO:0000313" key="14">
    <source>
        <dbReference type="Proteomes" id="UP000694888"/>
    </source>
</evidence>
<keyword evidence="14" id="KW-1185">Reference proteome</keyword>
<evidence type="ECO:0000259" key="12">
    <source>
        <dbReference type="PROSITE" id="PS50214"/>
    </source>
</evidence>
<keyword evidence="8" id="KW-0862">Zinc</keyword>
<evidence type="ECO:0000256" key="3">
    <source>
        <dbReference type="ARBA" id="ARBA00022989"/>
    </source>
</evidence>
<dbReference type="Pfam" id="PF01562">
    <property type="entry name" value="Pep_M12B_propep"/>
    <property type="match status" value="1"/>
</dbReference>
<feature type="disulfide bond" evidence="8">
    <location>
        <begin position="369"/>
        <end position="374"/>
    </location>
</feature>
<dbReference type="Pfam" id="PF08516">
    <property type="entry name" value="ADAM_CR"/>
    <property type="match status" value="1"/>
</dbReference>
<feature type="compositionally biased region" description="Low complexity" evidence="9">
    <location>
        <begin position="1274"/>
        <end position="1292"/>
    </location>
</feature>
<evidence type="ECO:0000259" key="13">
    <source>
        <dbReference type="PROSITE" id="PS50215"/>
    </source>
</evidence>
<dbReference type="PROSITE" id="PS50026">
    <property type="entry name" value="EGF_3"/>
    <property type="match status" value="1"/>
</dbReference>
<dbReference type="InterPro" id="IPR034027">
    <property type="entry name" value="Reprolysin_adamalysin"/>
</dbReference>
<dbReference type="PROSITE" id="PS50215">
    <property type="entry name" value="ADAM_MEPRO"/>
    <property type="match status" value="1"/>
</dbReference>
<feature type="disulfide bond" evidence="7">
    <location>
        <begin position="659"/>
        <end position="669"/>
    </location>
</feature>
<feature type="compositionally biased region" description="Basic and acidic residues" evidence="9">
    <location>
        <begin position="1296"/>
        <end position="1308"/>
    </location>
</feature>
<feature type="compositionally biased region" description="Polar residues" evidence="9">
    <location>
        <begin position="1145"/>
        <end position="1154"/>
    </location>
</feature>
<dbReference type="InterPro" id="IPR002870">
    <property type="entry name" value="Peptidase_M12B_N"/>
</dbReference>
<feature type="active site" evidence="8">
    <location>
        <position position="352"/>
    </location>
</feature>
<feature type="domain" description="EGF-like" evidence="11">
    <location>
        <begin position="655"/>
        <end position="687"/>
    </location>
</feature>
<dbReference type="PROSITE" id="PS50214">
    <property type="entry name" value="DISINTEGRIN_2"/>
    <property type="match status" value="1"/>
</dbReference>
<dbReference type="CDD" id="cd04269">
    <property type="entry name" value="ZnMc_adamalysin_II_like"/>
    <property type="match status" value="1"/>
</dbReference>
<feature type="binding site" evidence="8">
    <location>
        <position position="361"/>
    </location>
    <ligand>
        <name>Zn(2+)</name>
        <dbReference type="ChEBI" id="CHEBI:29105"/>
        <note>catalytic</note>
    </ligand>
</feature>
<dbReference type="SUPFAM" id="SSF57552">
    <property type="entry name" value="Blood coagulation inhibitor (disintegrin)"/>
    <property type="match status" value="1"/>
</dbReference>
<feature type="transmembrane region" description="Helical" evidence="10">
    <location>
        <begin position="820"/>
        <end position="843"/>
    </location>
</feature>
<feature type="binding site" evidence="8">
    <location>
        <position position="355"/>
    </location>
    <ligand>
        <name>Zn(2+)</name>
        <dbReference type="ChEBI" id="CHEBI:29105"/>
        <note>catalytic</note>
    </ligand>
</feature>
<dbReference type="Gene3D" id="3.40.390.10">
    <property type="entry name" value="Collagenase (Catalytic Domain)"/>
    <property type="match status" value="1"/>
</dbReference>
<dbReference type="PANTHER" id="PTHR11905:SF159">
    <property type="entry name" value="ADAM METALLOPROTEASE"/>
    <property type="match status" value="1"/>
</dbReference>
<protein>
    <submittedName>
        <fullName evidence="15">Uncharacterized protein LOC101860130</fullName>
    </submittedName>
</protein>
<keyword evidence="7" id="KW-0245">EGF-like domain</keyword>
<feature type="region of interest" description="Disordered" evidence="9">
    <location>
        <begin position="1176"/>
        <end position="1565"/>
    </location>
</feature>
<dbReference type="InterPro" id="IPR006586">
    <property type="entry name" value="ADAM_Cys-rich"/>
</dbReference>
<dbReference type="InterPro" id="IPR001762">
    <property type="entry name" value="Disintegrin_dom"/>
</dbReference>
<evidence type="ECO:0000256" key="2">
    <source>
        <dbReference type="ARBA" id="ARBA00022692"/>
    </source>
</evidence>
<evidence type="ECO:0000256" key="1">
    <source>
        <dbReference type="ARBA" id="ARBA00004167"/>
    </source>
</evidence>
<dbReference type="PANTHER" id="PTHR11905">
    <property type="entry name" value="ADAM A DISINTEGRIN AND METALLOPROTEASE DOMAIN"/>
    <property type="match status" value="1"/>
</dbReference>
<feature type="region of interest" description="Disordered" evidence="9">
    <location>
        <begin position="863"/>
        <end position="1017"/>
    </location>
</feature>
<evidence type="ECO:0000256" key="5">
    <source>
        <dbReference type="ARBA" id="ARBA00023157"/>
    </source>
</evidence>
<name>A0ABM1AAT5_APLCA</name>
<feature type="binding site" evidence="8">
    <location>
        <position position="351"/>
    </location>
    <ligand>
        <name>Zn(2+)</name>
        <dbReference type="ChEBI" id="CHEBI:29105"/>
        <note>catalytic</note>
    </ligand>
</feature>
<feature type="compositionally biased region" description="Basic and acidic residues" evidence="9">
    <location>
        <begin position="1071"/>
        <end position="1082"/>
    </location>
</feature>
<feature type="compositionally biased region" description="Polar residues" evidence="9">
    <location>
        <begin position="1198"/>
        <end position="1229"/>
    </location>
</feature>
<dbReference type="InterPro" id="IPR001590">
    <property type="entry name" value="Peptidase_M12B"/>
</dbReference>
<dbReference type="InterPro" id="IPR024079">
    <property type="entry name" value="MetalloPept_cat_dom_sf"/>
</dbReference>
<feature type="disulfide bond" evidence="6">
    <location>
        <begin position="478"/>
        <end position="498"/>
    </location>
</feature>
<feature type="compositionally biased region" description="Low complexity" evidence="9">
    <location>
        <begin position="1546"/>
        <end position="1559"/>
    </location>
</feature>
<keyword evidence="8" id="KW-0479">Metal-binding</keyword>
<feature type="compositionally biased region" description="Pro residues" evidence="9">
    <location>
        <begin position="867"/>
        <end position="877"/>
    </location>
</feature>
<feature type="domain" description="Peptidase M12B" evidence="13">
    <location>
        <begin position="215"/>
        <end position="412"/>
    </location>
</feature>
<dbReference type="SUPFAM" id="SSF55486">
    <property type="entry name" value="Metalloproteases ('zincins'), catalytic domain"/>
    <property type="match status" value="1"/>
</dbReference>
<evidence type="ECO:0000256" key="10">
    <source>
        <dbReference type="SAM" id="Phobius"/>
    </source>
</evidence>
<dbReference type="Proteomes" id="UP000694888">
    <property type="component" value="Unplaced"/>
</dbReference>
<comment type="caution">
    <text evidence="7">Lacks conserved residue(s) required for the propagation of feature annotation.</text>
</comment>
<keyword evidence="3 10" id="KW-1133">Transmembrane helix</keyword>
<feature type="compositionally biased region" description="Basic residues" evidence="9">
    <location>
        <begin position="708"/>
        <end position="759"/>
    </location>
</feature>
<accession>A0ABM1AAT5</accession>
<evidence type="ECO:0000256" key="8">
    <source>
        <dbReference type="PROSITE-ProRule" id="PRU00276"/>
    </source>
</evidence>
<keyword evidence="5 7" id="KW-1015">Disulfide bond</keyword>
<feature type="compositionally biased region" description="Polar residues" evidence="9">
    <location>
        <begin position="893"/>
        <end position="906"/>
    </location>
</feature>
<feature type="compositionally biased region" description="Polar residues" evidence="9">
    <location>
        <begin position="1086"/>
        <end position="1097"/>
    </location>
</feature>
<evidence type="ECO:0000259" key="11">
    <source>
        <dbReference type="PROSITE" id="PS50026"/>
    </source>
</evidence>
<feature type="compositionally biased region" description="Low complexity" evidence="9">
    <location>
        <begin position="1432"/>
        <end position="1446"/>
    </location>
</feature>
<dbReference type="InterPro" id="IPR000742">
    <property type="entry name" value="EGF"/>
</dbReference>
<dbReference type="InterPro" id="IPR036436">
    <property type="entry name" value="Disintegrin_dom_sf"/>
</dbReference>
<dbReference type="SMART" id="SM00608">
    <property type="entry name" value="ACR"/>
    <property type="match status" value="1"/>
</dbReference>
<organism evidence="14 15">
    <name type="scientific">Aplysia californica</name>
    <name type="common">California sea hare</name>
    <dbReference type="NCBI Taxonomy" id="6500"/>
    <lineage>
        <taxon>Eukaryota</taxon>
        <taxon>Metazoa</taxon>
        <taxon>Spiralia</taxon>
        <taxon>Lophotrochozoa</taxon>
        <taxon>Mollusca</taxon>
        <taxon>Gastropoda</taxon>
        <taxon>Heterobranchia</taxon>
        <taxon>Euthyneura</taxon>
        <taxon>Tectipleura</taxon>
        <taxon>Aplysiida</taxon>
        <taxon>Aplysioidea</taxon>
        <taxon>Aplysiidae</taxon>
        <taxon>Aplysia</taxon>
    </lineage>
</organism>
<dbReference type="GeneID" id="101860130"/>
<feature type="disulfide bond" evidence="7">
    <location>
        <begin position="677"/>
        <end position="686"/>
    </location>
</feature>
<dbReference type="PROSITE" id="PS01186">
    <property type="entry name" value="EGF_2"/>
    <property type="match status" value="1"/>
</dbReference>
<feature type="compositionally biased region" description="Low complexity" evidence="9">
    <location>
        <begin position="760"/>
        <end position="773"/>
    </location>
</feature>
<feature type="domain" description="Disintegrin" evidence="12">
    <location>
        <begin position="418"/>
        <end position="506"/>
    </location>
</feature>
<dbReference type="Pfam" id="PF01421">
    <property type="entry name" value="Reprolysin"/>
    <property type="match status" value="1"/>
</dbReference>
<evidence type="ECO:0000256" key="6">
    <source>
        <dbReference type="PROSITE-ProRule" id="PRU00068"/>
    </source>
</evidence>
<gene>
    <name evidence="15" type="primary">LOC101860130</name>
</gene>
<keyword evidence="4 10" id="KW-0472">Membrane</keyword>
<feature type="compositionally biased region" description="Low complexity" evidence="9">
    <location>
        <begin position="1372"/>
        <end position="1415"/>
    </location>
</feature>
<sequence length="1565" mass="169668">MELRVSRLLGRVVLLLVSGILAVSVISGEVKEFAKGKKVSLFYRHHDCVVTYFHNGLVVNSTLDSQGEHYHRVTARLQAFGRLFVLDLTLNRQLFSGSYIERVFHSHGQSSERSHRAKVSDNCYYHGTLRHQPQSEAAVSTCHGLSGFVSDRRDTFHIEPVSERVVRVYRDRDQRQLSFRCGTENHDARLQAHKMVIGRHKRSVQPPYDSNRNTRYVELYLVNDYRTYERHGKSSAVIIRRSQDIANIVSSLYRKLNIYVALVGVEVWGSGDLISITTSPDRTMENFLRYRKERINPYHHNDNAQLITGVFFDHGVIGKAINGPICTHKFSGGVNMDYGGLVTQVATTVAHEMGHNFGMEHDNDTSCDCGDDKCIMAATSGRISPRRWSSCSHSALAEAFDLGMDYCLKNIPTSIYAGPICGNGFKEDGEECDCGLPQDCTNRCCNASSCKLYPRAQCATGRCCDLNQCKPKGASTLCREPMGECDLPEFCNGTSEYCPGNVFVQNGQHCKGGESYCYKGQCRTHTDQCKLLWGETGRSSDPICYQQLNMNDNKDGNCGYNWTTDRYKRCEREDVMCGLLHCVHLNEKLMFWRDNLAISMQASFLSRGPKSYVCRSTMLDVGLDMPDPGFVPDGAKCEDNKICIDHKCVALAKLRVKQCPGNCDGHGKCNSRGNCHCDIGYRPPLCDRPGFGGSLDSGPATNEYDHRPTRRPPYRPTRRPTRPTVRPTRRPTYRPTRRPTRPTVRPTHRPTYRPTRRPVVRPTWPSWPTQRPTWPTPRRPVSGRGSGGSGSTGFDPPRVTVPSTNSTTHTETRPGAKKNLLIALLVVFLLVIPLLILLVIAFLNRRRLWHWWKILPSFKYRVRSPSKKPPPQPPQPNPSVGQSRADFDPPRTNLISNPMLQHNSGTMERKPRVWNPGTGAGRTPPVVPPGQGRAPPVVPPERPTAPMRPSSLAKTNSSEGKMAAKKVRLSFPIQETEGPSPMPAAHRSANQANSSTVSKPESGKNIPQSPKSGGIVKRESFRGSEISDPVLICTTSRNSLVLADGNVDIIGPEARRSPTPNKPLAVAVKRSQSERPISRPDPLRLTGQTPVPGTTTLKKSESARSPTRLAADGGRSLSSGFALRPVPQIPCDDDDYDDDDNNDDTQPLYSNQTDGMGDLLDLINQELTDANIYTNLPIQETGPPSLPPRSAPAKVQQPPRSDSTARAPASTTVNSKPSILSTTRPTPSSAHKCDTDKPQTHSRNFPSQKPATGSSSWQQVGRNSANTAPSTKPSESAKNSSSDAAAAESRSSLGKPDVKLSVSDELRNRVLARAGKSAGQGSSGSGAAGQKPTPSGTSTAGQQKSGPGTAKSVTAADVHKPVKPAPPKSTSAGRAQGKGQGQRNLSDTTTSSSSTAAKPTATKRAPTKPAAPSSSGKVSATGADKFKATSKPTPAGGPSSRTSSGPRAEKVEGVGSKPGETAAPRSNVSSLAAKFATPSEDTGSKVVSRRVSDLDKSSSPASAKVTGGSSKPEVATRPLARTASSGGASRPALPPKPGDQGGGTLPRKPSSSSSGPPKRVQSYKI</sequence>
<feature type="compositionally biased region" description="Polar residues" evidence="9">
    <location>
        <begin position="1241"/>
        <end position="1273"/>
    </location>
</feature>
<dbReference type="Gene3D" id="4.10.70.10">
    <property type="entry name" value="Disintegrin domain"/>
    <property type="match status" value="1"/>
</dbReference>
<feature type="compositionally biased region" description="Polar residues" evidence="9">
    <location>
        <begin position="1332"/>
        <end position="1346"/>
    </location>
</feature>
<evidence type="ECO:0000256" key="9">
    <source>
        <dbReference type="SAM" id="MobiDB-lite"/>
    </source>
</evidence>
<keyword evidence="2 10" id="KW-0812">Transmembrane</keyword>